<organism evidence="1 2">
    <name type="scientific">Mycobacterium paragordonae</name>
    <dbReference type="NCBI Taxonomy" id="1389713"/>
    <lineage>
        <taxon>Bacteria</taxon>
        <taxon>Bacillati</taxon>
        <taxon>Actinomycetota</taxon>
        <taxon>Actinomycetes</taxon>
        <taxon>Mycobacteriales</taxon>
        <taxon>Mycobacteriaceae</taxon>
        <taxon>Mycobacterium</taxon>
    </lineage>
</organism>
<dbReference type="Proteomes" id="UP001229081">
    <property type="component" value="Unassembled WGS sequence"/>
</dbReference>
<dbReference type="RefSeq" id="WP_133435773.1">
    <property type="nucleotide sequence ID" value="NZ_JAUFSA010000001.1"/>
</dbReference>
<sequence>MTEELSKASAVRNAVIRRPTGAAARVRAASAFQGYEDAVRSTPLPPPSQMAYEAMRTTLHLLPTTRSSLKRRALELDTTMGDLIRAAISAGLQDPEALARASMAHRGESGGVRTTLDLPRAVHRTLKLLAADQDTSLQALIVTAVLQNCPDLD</sequence>
<proteinExistence type="predicted"/>
<reference evidence="1" key="1">
    <citation type="submission" date="2023-06" db="EMBL/GenBank/DDBJ databases">
        <title>Identification of two novel mycobacterium reveal diversities and complexities of Mycobacterium gordonae clade.</title>
        <authorList>
            <person name="Matsumoto Y."/>
            <person name="Nakamura S."/>
            <person name="Motooka D."/>
            <person name="Fukushima K."/>
        </authorList>
    </citation>
    <scope>NUCLEOTIDE SEQUENCE</scope>
    <source>
        <strain evidence="1">TY812</strain>
    </source>
</reference>
<evidence type="ECO:0000313" key="1">
    <source>
        <dbReference type="EMBL" id="MDP7733356.1"/>
    </source>
</evidence>
<dbReference type="SUPFAM" id="SSF47598">
    <property type="entry name" value="Ribbon-helix-helix"/>
    <property type="match status" value="1"/>
</dbReference>
<dbReference type="InterPro" id="IPR010985">
    <property type="entry name" value="Ribbon_hlx_hlx"/>
</dbReference>
<name>A0A4R5WW15_9MYCO</name>
<accession>A0A4R5WW15</accession>
<gene>
    <name evidence="1" type="ORF">QXL92_01105</name>
</gene>
<comment type="caution">
    <text evidence="1">The sequence shown here is derived from an EMBL/GenBank/DDBJ whole genome shotgun (WGS) entry which is preliminary data.</text>
</comment>
<evidence type="ECO:0000313" key="2">
    <source>
        <dbReference type="Proteomes" id="UP001229081"/>
    </source>
</evidence>
<dbReference type="AlphaFoldDB" id="A0A4R5WW15"/>
<protein>
    <submittedName>
        <fullName evidence="1">Uncharacterized protein</fullName>
    </submittedName>
</protein>
<dbReference type="GO" id="GO:0006355">
    <property type="term" value="P:regulation of DNA-templated transcription"/>
    <property type="evidence" value="ECO:0007669"/>
    <property type="project" value="InterPro"/>
</dbReference>
<dbReference type="EMBL" id="JAUFSA010000001">
    <property type="protein sequence ID" value="MDP7733356.1"/>
    <property type="molecule type" value="Genomic_DNA"/>
</dbReference>